<keyword evidence="9" id="KW-0813">Transport</keyword>
<dbReference type="FunFam" id="3.40.50.1000:FF:000001">
    <property type="entry name" value="Phospholipid-transporting ATPase IC"/>
    <property type="match status" value="1"/>
</dbReference>
<dbReference type="SUPFAM" id="SSF81653">
    <property type="entry name" value="Calcium ATPase, transduction domain A"/>
    <property type="match status" value="1"/>
</dbReference>
<feature type="transmembrane region" description="Helical" evidence="13">
    <location>
        <begin position="252"/>
        <end position="274"/>
    </location>
</feature>
<keyword evidence="5" id="KW-1278">Translocase</keyword>
<evidence type="ECO:0000256" key="10">
    <source>
        <dbReference type="ARBA" id="ARBA00035029"/>
    </source>
</evidence>
<accession>A0AA36I695</accession>
<keyword evidence="9" id="KW-0739">Sodium transport</keyword>
<dbReference type="InterPro" id="IPR008250">
    <property type="entry name" value="ATPase_P-typ_transduc_dom_A_sf"/>
</dbReference>
<keyword evidence="2 13" id="KW-0812">Transmembrane</keyword>
<comment type="catalytic activity">
    <reaction evidence="11">
        <text>Na(+)(in) + ATP + H2O = Na(+)(out) + ADP + phosphate + H(+)</text>
        <dbReference type="Rhea" id="RHEA:14633"/>
        <dbReference type="ChEBI" id="CHEBI:15377"/>
        <dbReference type="ChEBI" id="CHEBI:15378"/>
        <dbReference type="ChEBI" id="CHEBI:29101"/>
        <dbReference type="ChEBI" id="CHEBI:30616"/>
        <dbReference type="ChEBI" id="CHEBI:43474"/>
        <dbReference type="ChEBI" id="CHEBI:456216"/>
        <dbReference type="EC" id="7.2.2.3"/>
    </reaction>
    <physiologicalReaction direction="left-to-right" evidence="11">
        <dbReference type="Rhea" id="RHEA:14634"/>
    </physiologicalReaction>
</comment>
<keyword evidence="4" id="KW-0067">ATP-binding</keyword>
<evidence type="ECO:0000256" key="11">
    <source>
        <dbReference type="ARBA" id="ARBA00049499"/>
    </source>
</evidence>
<evidence type="ECO:0000256" key="8">
    <source>
        <dbReference type="ARBA" id="ARBA00023136"/>
    </source>
</evidence>
<dbReference type="Gene3D" id="3.40.1110.10">
    <property type="entry name" value="Calcium-transporting ATPase, cytoplasmic domain N"/>
    <property type="match status" value="1"/>
</dbReference>
<evidence type="ECO:0000256" key="6">
    <source>
        <dbReference type="ARBA" id="ARBA00022989"/>
    </source>
</evidence>
<dbReference type="SUPFAM" id="SSF81665">
    <property type="entry name" value="Calcium ATPase, transmembrane domain M"/>
    <property type="match status" value="1"/>
</dbReference>
<evidence type="ECO:0000256" key="4">
    <source>
        <dbReference type="ARBA" id="ARBA00022840"/>
    </source>
</evidence>
<keyword evidence="16" id="KW-1185">Reference proteome</keyword>
<evidence type="ECO:0000256" key="1">
    <source>
        <dbReference type="ARBA" id="ARBA00004141"/>
    </source>
</evidence>
<dbReference type="PROSITE" id="PS00154">
    <property type="entry name" value="ATPASE_E1_E2"/>
    <property type="match status" value="1"/>
</dbReference>
<evidence type="ECO:0000256" key="2">
    <source>
        <dbReference type="ARBA" id="ARBA00022692"/>
    </source>
</evidence>
<evidence type="ECO:0000256" key="3">
    <source>
        <dbReference type="ARBA" id="ARBA00022741"/>
    </source>
</evidence>
<keyword evidence="8 13" id="KW-0472">Membrane</keyword>
<dbReference type="InterPro" id="IPR023299">
    <property type="entry name" value="ATPase_P-typ_cyto_dom_N"/>
</dbReference>
<comment type="caution">
    <text evidence="15">The sequence shown here is derived from an EMBL/GenBank/DDBJ whole genome shotgun (WGS) entry which is preliminary data.</text>
</comment>
<feature type="transmembrane region" description="Helical" evidence="13">
    <location>
        <begin position="50"/>
        <end position="70"/>
    </location>
</feature>
<dbReference type="PANTHER" id="PTHR24092:SF150">
    <property type="entry name" value="PHOSPHOLIPID-TRANSPORTING ATPASE"/>
    <property type="match status" value="1"/>
</dbReference>
<feature type="non-terminal residue" evidence="15">
    <location>
        <position position="543"/>
    </location>
</feature>
<dbReference type="EC" id="7.2.2.3" evidence="10"/>
<feature type="transmembrane region" description="Helical" evidence="13">
    <location>
        <begin position="294"/>
        <end position="313"/>
    </location>
</feature>
<dbReference type="InterPro" id="IPR018303">
    <property type="entry name" value="ATPase_P-typ_P_site"/>
</dbReference>
<gene>
    <name evidence="15" type="ORF">EVOR1521_LOCUS9384</name>
</gene>
<dbReference type="GO" id="GO:0005524">
    <property type="term" value="F:ATP binding"/>
    <property type="evidence" value="ECO:0007669"/>
    <property type="project" value="UniProtKB-KW"/>
</dbReference>
<dbReference type="InterPro" id="IPR032631">
    <property type="entry name" value="P-type_ATPase_N"/>
</dbReference>
<evidence type="ECO:0000313" key="16">
    <source>
        <dbReference type="Proteomes" id="UP001178507"/>
    </source>
</evidence>
<evidence type="ECO:0000256" key="5">
    <source>
        <dbReference type="ARBA" id="ARBA00022967"/>
    </source>
</evidence>
<organism evidence="15 16">
    <name type="scientific">Effrenium voratum</name>
    <dbReference type="NCBI Taxonomy" id="2562239"/>
    <lineage>
        <taxon>Eukaryota</taxon>
        <taxon>Sar</taxon>
        <taxon>Alveolata</taxon>
        <taxon>Dinophyceae</taxon>
        <taxon>Suessiales</taxon>
        <taxon>Symbiodiniaceae</taxon>
        <taxon>Effrenium</taxon>
    </lineage>
</organism>
<dbReference type="GO" id="GO:0005886">
    <property type="term" value="C:plasma membrane"/>
    <property type="evidence" value="ECO:0007669"/>
    <property type="project" value="TreeGrafter"/>
</dbReference>
<dbReference type="EMBL" id="CAUJNA010000841">
    <property type="protein sequence ID" value="CAJ1381822.1"/>
    <property type="molecule type" value="Genomic_DNA"/>
</dbReference>
<dbReference type="GO" id="GO:0140326">
    <property type="term" value="F:ATPase-coupled intramembrane lipid transporter activity"/>
    <property type="evidence" value="ECO:0007669"/>
    <property type="project" value="TreeGrafter"/>
</dbReference>
<sequence>VKTSKYTALTFLPKNIFEQLHKFGNVYFLCISIIMYLGEKTPLFVGTIRAFSTLGLLVMMMAVTAAVALYDDLQRKKADEEINNSLASVVVRGSEVKRKFQDIRVGDVLRIRKDEEFPADTVPLYCSGDGGNCYVSTANLDGETNLKLKTAPEATQMLFRGGDQLGALARLDAEIHAEAPNGNIHDFSGNISVGAQKLSLGPKQLLMRGTVLRNTESCLCLAVYTGPDTRMVRNSRPAPMKQSNLERTTNQAMLMVLATQTVISGISSLCHLFMKPPKSHWYLEEEEIVLPEFIGWWLTFFTLYSNLMPISLYPTVEFCNAFQCWQIQHDEQMLYQCEGFNEGRPFSARTRSTNLSQELGQVGYLFSDKTGTLTQNDMVLRRVSIGGLKFGSFQEKRPQDKLGLAEDDGFNGGPELQDRRSSMPSIDQFLEVLAVSHTVMVTRGKATYEAESPDEYALVKAAAGLGWEFQGRASESEWSRNGFFWFPVECHGSESHWFPFGEGGVLCGFDPPICFGCKGSRAPKAKCLDELTQYVRVCELFAL</sequence>
<protein>
    <recommendedName>
        <fullName evidence="12">P-type sodium-transporting ATPase4</fullName>
        <ecNumber evidence="10">7.2.2.3</ecNumber>
    </recommendedName>
</protein>
<keyword evidence="6 13" id="KW-1133">Transmembrane helix</keyword>
<dbReference type="PANTHER" id="PTHR24092">
    <property type="entry name" value="PROBABLE PHOSPHOLIPID-TRANSPORTING ATPASE"/>
    <property type="match status" value="1"/>
</dbReference>
<evidence type="ECO:0000256" key="7">
    <source>
        <dbReference type="ARBA" id="ARBA00023053"/>
    </source>
</evidence>
<dbReference type="InterPro" id="IPR023298">
    <property type="entry name" value="ATPase_P-typ_TM_dom_sf"/>
</dbReference>
<keyword evidence="3" id="KW-0547">Nucleotide-binding</keyword>
<dbReference type="GO" id="GO:0008554">
    <property type="term" value="F:P-type sodium transporter activity"/>
    <property type="evidence" value="ECO:0007669"/>
    <property type="project" value="UniProtKB-EC"/>
</dbReference>
<evidence type="ECO:0000259" key="14">
    <source>
        <dbReference type="Pfam" id="PF16209"/>
    </source>
</evidence>
<reference evidence="15" key="1">
    <citation type="submission" date="2023-08" db="EMBL/GenBank/DDBJ databases">
        <authorList>
            <person name="Chen Y."/>
            <person name="Shah S."/>
            <person name="Dougan E. K."/>
            <person name="Thang M."/>
            <person name="Chan C."/>
        </authorList>
    </citation>
    <scope>NUCLEOTIDE SEQUENCE</scope>
</reference>
<comment type="subcellular location">
    <subcellularLocation>
        <location evidence="1">Membrane</location>
        <topology evidence="1">Multi-pass membrane protein</topology>
    </subcellularLocation>
</comment>
<keyword evidence="9" id="KW-0406">Ion transport</keyword>
<feature type="domain" description="P-type ATPase N-terminal" evidence="14">
    <location>
        <begin position="1"/>
        <end position="37"/>
    </location>
</feature>
<proteinExistence type="predicted"/>
<dbReference type="Pfam" id="PF16209">
    <property type="entry name" value="PhoLip_ATPase_N"/>
    <property type="match status" value="1"/>
</dbReference>
<keyword evidence="7" id="KW-0915">Sodium</keyword>
<name>A0AA36I695_9DINO</name>
<dbReference type="GO" id="GO:0045332">
    <property type="term" value="P:phospholipid translocation"/>
    <property type="evidence" value="ECO:0007669"/>
    <property type="project" value="TreeGrafter"/>
</dbReference>
<evidence type="ECO:0000256" key="12">
    <source>
        <dbReference type="ARBA" id="ARBA00067200"/>
    </source>
</evidence>
<dbReference type="AlphaFoldDB" id="A0AA36I695"/>
<evidence type="ECO:0000256" key="13">
    <source>
        <dbReference type="SAM" id="Phobius"/>
    </source>
</evidence>
<feature type="transmembrane region" description="Helical" evidence="13">
    <location>
        <begin position="20"/>
        <end position="38"/>
    </location>
</feature>
<evidence type="ECO:0000256" key="9">
    <source>
        <dbReference type="ARBA" id="ARBA00023201"/>
    </source>
</evidence>
<dbReference type="Gene3D" id="2.70.150.10">
    <property type="entry name" value="Calcium-transporting ATPase, cytoplasmic transduction domain A"/>
    <property type="match status" value="1"/>
</dbReference>
<dbReference type="Proteomes" id="UP001178507">
    <property type="component" value="Unassembled WGS sequence"/>
</dbReference>
<evidence type="ECO:0000313" key="15">
    <source>
        <dbReference type="EMBL" id="CAJ1381822.1"/>
    </source>
</evidence>